<organism evidence="1 2">
    <name type="scientific">Mycena albidolilacea</name>
    <dbReference type="NCBI Taxonomy" id="1033008"/>
    <lineage>
        <taxon>Eukaryota</taxon>
        <taxon>Fungi</taxon>
        <taxon>Dikarya</taxon>
        <taxon>Basidiomycota</taxon>
        <taxon>Agaricomycotina</taxon>
        <taxon>Agaricomycetes</taxon>
        <taxon>Agaricomycetidae</taxon>
        <taxon>Agaricales</taxon>
        <taxon>Marasmiineae</taxon>
        <taxon>Mycenaceae</taxon>
        <taxon>Mycena</taxon>
    </lineage>
</organism>
<keyword evidence="2" id="KW-1185">Reference proteome</keyword>
<reference evidence="1" key="1">
    <citation type="submission" date="2023-03" db="EMBL/GenBank/DDBJ databases">
        <title>Massive genome expansion in bonnet fungi (Mycena s.s.) driven by repeated elements and novel gene families across ecological guilds.</title>
        <authorList>
            <consortium name="Lawrence Berkeley National Laboratory"/>
            <person name="Harder C.B."/>
            <person name="Miyauchi S."/>
            <person name="Viragh M."/>
            <person name="Kuo A."/>
            <person name="Thoen E."/>
            <person name="Andreopoulos B."/>
            <person name="Lu D."/>
            <person name="Skrede I."/>
            <person name="Drula E."/>
            <person name="Henrissat B."/>
            <person name="Morin E."/>
            <person name="Kohler A."/>
            <person name="Barry K."/>
            <person name="LaButti K."/>
            <person name="Morin E."/>
            <person name="Salamov A."/>
            <person name="Lipzen A."/>
            <person name="Mereny Z."/>
            <person name="Hegedus B."/>
            <person name="Baldrian P."/>
            <person name="Stursova M."/>
            <person name="Weitz H."/>
            <person name="Taylor A."/>
            <person name="Grigoriev I.V."/>
            <person name="Nagy L.G."/>
            <person name="Martin F."/>
            <person name="Kauserud H."/>
        </authorList>
    </citation>
    <scope>NUCLEOTIDE SEQUENCE</scope>
    <source>
        <strain evidence="1">CBHHK002</strain>
    </source>
</reference>
<evidence type="ECO:0000313" key="2">
    <source>
        <dbReference type="Proteomes" id="UP001218218"/>
    </source>
</evidence>
<dbReference type="EMBL" id="JARIHO010000065">
    <property type="protein sequence ID" value="KAJ7314835.1"/>
    <property type="molecule type" value="Genomic_DNA"/>
</dbReference>
<dbReference type="Proteomes" id="UP001218218">
    <property type="component" value="Unassembled WGS sequence"/>
</dbReference>
<dbReference type="AlphaFoldDB" id="A0AAD7EDH1"/>
<evidence type="ECO:0000313" key="1">
    <source>
        <dbReference type="EMBL" id="KAJ7314835.1"/>
    </source>
</evidence>
<comment type="caution">
    <text evidence="1">The sequence shown here is derived from an EMBL/GenBank/DDBJ whole genome shotgun (WGS) entry which is preliminary data.</text>
</comment>
<accession>A0AAD7EDH1</accession>
<sequence>MKAASSSTPIGVRASTLLPPRQTAPEESTKPFEYALLRITLPPCIIPRLNIIVEWLGRRAIELGFHFLFLIVAVSREEAVRRLGSACAPCALHFFHLLYISKDADLHNHSSCTGGNVHNSVTESRLATFPRPRFPFSLVLHLPAPHFRPYPSVLICSHSPPRPLLQAHFLHSSFACT</sequence>
<protein>
    <submittedName>
        <fullName evidence="1">Uncharacterized protein</fullName>
    </submittedName>
</protein>
<gene>
    <name evidence="1" type="ORF">DFH08DRAFT_894869</name>
</gene>
<proteinExistence type="predicted"/>
<name>A0AAD7EDH1_9AGAR</name>